<sequence>MALTFKSIYEKAINLFDDPIIQRAYVEDTVRWERMMYPHLENGVNQFSNPTKIAYLLVDQKLPAGQVEVFEGNGTAVYNTGVDFVPEADADFSFRIGTQYDRSATYENGVVTFSREVPVGSKCEVRWYSAGQFNTDFKEAASATTSASVIAYKVRDILARALVVSWATNEEDFVLDIRRNLNDTDFKLYSEANSIRSKVEWVNQLKFQLDTLTTKLAWDLVSRKYHGGNYYG</sequence>
<evidence type="ECO:0000313" key="1">
    <source>
        <dbReference type="EMBL" id="DAF49047.1"/>
    </source>
</evidence>
<dbReference type="EMBL" id="BK032577">
    <property type="protein sequence ID" value="DAF49047.1"/>
    <property type="molecule type" value="Genomic_DNA"/>
</dbReference>
<organism evidence="1">
    <name type="scientific">Siphoviridae sp. ctnpt50</name>
    <dbReference type="NCBI Taxonomy" id="2827941"/>
    <lineage>
        <taxon>Viruses</taxon>
        <taxon>Duplodnaviria</taxon>
        <taxon>Heunggongvirae</taxon>
        <taxon>Uroviricota</taxon>
        <taxon>Caudoviricetes</taxon>
    </lineage>
</organism>
<reference evidence="1" key="1">
    <citation type="journal article" date="2021" name="Proc. Natl. Acad. Sci. U.S.A.">
        <title>A Catalog of Tens of Thousands of Viruses from Human Metagenomes Reveals Hidden Associations with Chronic Diseases.</title>
        <authorList>
            <person name="Tisza M.J."/>
            <person name="Buck C.B."/>
        </authorList>
    </citation>
    <scope>NUCLEOTIDE SEQUENCE</scope>
    <source>
        <strain evidence="1">Ctnpt50</strain>
    </source>
</reference>
<proteinExistence type="predicted"/>
<name>A0A8S5SED4_9CAUD</name>
<accession>A0A8S5SED4</accession>
<protein>
    <submittedName>
        <fullName evidence="1">Uncharacterized protein</fullName>
    </submittedName>
</protein>